<keyword evidence="5" id="KW-0378">Hydrolase</keyword>
<dbReference type="GO" id="GO:0006281">
    <property type="term" value="P:DNA repair"/>
    <property type="evidence" value="ECO:0007669"/>
    <property type="project" value="InterPro"/>
</dbReference>
<dbReference type="PANTHER" id="PTHR28511">
    <property type="entry name" value="ENDONUCLEASE V"/>
    <property type="match status" value="1"/>
</dbReference>
<dbReference type="Proteomes" id="UP000324585">
    <property type="component" value="Unassembled WGS sequence"/>
</dbReference>
<dbReference type="GO" id="GO:0005730">
    <property type="term" value="C:nucleolus"/>
    <property type="evidence" value="ECO:0007669"/>
    <property type="project" value="TreeGrafter"/>
</dbReference>
<dbReference type="GO" id="GO:0003727">
    <property type="term" value="F:single-stranded RNA binding"/>
    <property type="evidence" value="ECO:0007669"/>
    <property type="project" value="TreeGrafter"/>
</dbReference>
<gene>
    <name evidence="6" type="ORF">FVE85_8252</name>
</gene>
<keyword evidence="3" id="KW-0540">Nuclease</keyword>
<evidence type="ECO:0000313" key="6">
    <source>
        <dbReference type="EMBL" id="KAA8491770.1"/>
    </source>
</evidence>
<dbReference type="AlphaFoldDB" id="A0A5J4YLI8"/>
<dbReference type="Gene3D" id="3.30.2170.10">
    <property type="entry name" value="archaeoglobus fulgidus dsm 4304 superfamily"/>
    <property type="match status" value="1"/>
</dbReference>
<evidence type="ECO:0000313" key="7">
    <source>
        <dbReference type="Proteomes" id="UP000324585"/>
    </source>
</evidence>
<dbReference type="EMBL" id="VRMN01000011">
    <property type="protein sequence ID" value="KAA8491770.1"/>
    <property type="molecule type" value="Genomic_DNA"/>
</dbReference>
<dbReference type="Pfam" id="PF04493">
    <property type="entry name" value="Endonuclease_5"/>
    <property type="match status" value="1"/>
</dbReference>
<evidence type="ECO:0000256" key="3">
    <source>
        <dbReference type="ARBA" id="ARBA00022722"/>
    </source>
</evidence>
<dbReference type="PANTHER" id="PTHR28511:SF1">
    <property type="entry name" value="ENDONUCLEASE V"/>
    <property type="match status" value="1"/>
</dbReference>
<reference evidence="7" key="1">
    <citation type="journal article" date="2019" name="Nat. Commun.">
        <title>Expansion of phycobilisome linker gene families in mesophilic red algae.</title>
        <authorList>
            <person name="Lee J."/>
            <person name="Kim D."/>
            <person name="Bhattacharya D."/>
            <person name="Yoon H.S."/>
        </authorList>
    </citation>
    <scope>NUCLEOTIDE SEQUENCE [LARGE SCALE GENOMIC DNA]</scope>
    <source>
        <strain evidence="7">CCMP 1328</strain>
    </source>
</reference>
<evidence type="ECO:0000256" key="1">
    <source>
        <dbReference type="ARBA" id="ARBA00004496"/>
    </source>
</evidence>
<sequence length="297" mass="32923">MEEQQEEELRREWNAVQDRIAAAVRIPNVSFDNDVVPDQPRFERLCKCVMCREASSLLPRFERHVVDENRQVLEACVKAIPGLRYVAGVDISETVCVMVVLDLHNLEQVCCVETWASEEDLQVPYVPGYLAFREYPMVARCVAKLQMLRPELMNEMMLMIDGNGLWHPKGAGLACHVGVQCDLPTVGVAKNLYEIKGITKAALQEARAAPHADTPAHVVLHAVANDGQRLGAAIYPVGPAKNPVFASAGHRVSLDVAILVTVWCMKYRVPEPTRLADQIGRALVRARQADLATTPLV</sequence>
<protein>
    <submittedName>
        <fullName evidence="6">Endonuclease V</fullName>
    </submittedName>
</protein>
<dbReference type="GO" id="GO:0016891">
    <property type="term" value="F:RNA endonuclease activity producing 5'-phosphomonoesters, hydrolytic mechanism"/>
    <property type="evidence" value="ECO:0007669"/>
    <property type="project" value="TreeGrafter"/>
</dbReference>
<keyword evidence="7" id="KW-1185">Reference proteome</keyword>
<comment type="subcellular location">
    <subcellularLocation>
        <location evidence="1">Cytoplasm</location>
    </subcellularLocation>
</comment>
<evidence type="ECO:0000256" key="5">
    <source>
        <dbReference type="ARBA" id="ARBA00022801"/>
    </source>
</evidence>
<evidence type="ECO:0000256" key="4">
    <source>
        <dbReference type="ARBA" id="ARBA00022759"/>
    </source>
</evidence>
<comment type="caution">
    <text evidence="6">The sequence shown here is derived from an EMBL/GenBank/DDBJ whole genome shotgun (WGS) entry which is preliminary data.</text>
</comment>
<dbReference type="InterPro" id="IPR007581">
    <property type="entry name" value="Endonuclease-V"/>
</dbReference>
<evidence type="ECO:0000256" key="2">
    <source>
        <dbReference type="ARBA" id="ARBA00022490"/>
    </source>
</evidence>
<keyword evidence="4 6" id="KW-0255">Endonuclease</keyword>
<dbReference type="GO" id="GO:0005737">
    <property type="term" value="C:cytoplasm"/>
    <property type="evidence" value="ECO:0007669"/>
    <property type="project" value="UniProtKB-SubCell"/>
</dbReference>
<dbReference type="OrthoDB" id="20018at2759"/>
<dbReference type="CDD" id="cd06559">
    <property type="entry name" value="Endonuclease_V"/>
    <property type="match status" value="1"/>
</dbReference>
<dbReference type="OMA" id="CCVETWA"/>
<name>A0A5J4YLI8_PORPP</name>
<organism evidence="6 7">
    <name type="scientific">Porphyridium purpureum</name>
    <name type="common">Red alga</name>
    <name type="synonym">Porphyridium cruentum</name>
    <dbReference type="NCBI Taxonomy" id="35688"/>
    <lineage>
        <taxon>Eukaryota</taxon>
        <taxon>Rhodophyta</taxon>
        <taxon>Bangiophyceae</taxon>
        <taxon>Porphyridiales</taxon>
        <taxon>Porphyridiaceae</taxon>
        <taxon>Porphyridium</taxon>
    </lineage>
</organism>
<proteinExistence type="predicted"/>
<accession>A0A5J4YLI8</accession>
<keyword evidence="2" id="KW-0963">Cytoplasm</keyword>